<gene>
    <name evidence="2" type="ORF">UFOPK3522_00492</name>
</gene>
<dbReference type="AlphaFoldDB" id="A0A6J5ZFU1"/>
<proteinExistence type="predicted"/>
<sequence>MGLSDRIFRRKTDQTDSLPLPEAAVLEPAAPAAIPDATVILPPPAAQGEPQTMIIAAEHGSDGEGFPTPPPTIEPQHAAPFDSAPVVTASEPAAADPQQPGGAVLPPEPKHPGFRERGRLRRRLRYLRQIRELGYRDLGGLVFDQHRFERGDEALVEGKVLAIETLDREIRALEEVLQLQTPYAELFIPGVSACARCGTLHGSDAHFCPHCGLAFGGPSSVAGLGSVGANSVYDVGQQQPAAPPTDPFNAQPGSGPPA</sequence>
<feature type="compositionally biased region" description="Basic and acidic residues" evidence="1">
    <location>
        <begin position="108"/>
        <end position="117"/>
    </location>
</feature>
<accession>A0A6J5ZFU1</accession>
<feature type="compositionally biased region" description="Low complexity" evidence="1">
    <location>
        <begin position="92"/>
        <end position="103"/>
    </location>
</feature>
<evidence type="ECO:0000313" key="2">
    <source>
        <dbReference type="EMBL" id="CAB4339867.1"/>
    </source>
</evidence>
<name>A0A6J5ZFU1_9ZZZZ</name>
<protein>
    <submittedName>
        <fullName evidence="2">Unannotated protein</fullName>
    </submittedName>
</protein>
<evidence type="ECO:0000256" key="1">
    <source>
        <dbReference type="SAM" id="MobiDB-lite"/>
    </source>
</evidence>
<dbReference type="EMBL" id="CAESAO010000027">
    <property type="protein sequence ID" value="CAB4339867.1"/>
    <property type="molecule type" value="Genomic_DNA"/>
</dbReference>
<feature type="region of interest" description="Disordered" evidence="1">
    <location>
        <begin position="57"/>
        <end position="117"/>
    </location>
</feature>
<organism evidence="2">
    <name type="scientific">freshwater metagenome</name>
    <dbReference type="NCBI Taxonomy" id="449393"/>
    <lineage>
        <taxon>unclassified sequences</taxon>
        <taxon>metagenomes</taxon>
        <taxon>ecological metagenomes</taxon>
    </lineage>
</organism>
<reference evidence="2" key="1">
    <citation type="submission" date="2020-05" db="EMBL/GenBank/DDBJ databases">
        <authorList>
            <person name="Chiriac C."/>
            <person name="Salcher M."/>
            <person name="Ghai R."/>
            <person name="Kavagutti S V."/>
        </authorList>
    </citation>
    <scope>NUCLEOTIDE SEQUENCE</scope>
</reference>
<feature type="region of interest" description="Disordered" evidence="1">
    <location>
        <begin position="235"/>
        <end position="258"/>
    </location>
</feature>